<dbReference type="EMBL" id="BGZK01000108">
    <property type="protein sequence ID" value="GBP19451.1"/>
    <property type="molecule type" value="Genomic_DNA"/>
</dbReference>
<name>A0A4C1TZE1_EUMVA</name>
<organism evidence="1 2">
    <name type="scientific">Eumeta variegata</name>
    <name type="common">Bagworm moth</name>
    <name type="synonym">Eumeta japonica</name>
    <dbReference type="NCBI Taxonomy" id="151549"/>
    <lineage>
        <taxon>Eukaryota</taxon>
        <taxon>Metazoa</taxon>
        <taxon>Ecdysozoa</taxon>
        <taxon>Arthropoda</taxon>
        <taxon>Hexapoda</taxon>
        <taxon>Insecta</taxon>
        <taxon>Pterygota</taxon>
        <taxon>Neoptera</taxon>
        <taxon>Endopterygota</taxon>
        <taxon>Lepidoptera</taxon>
        <taxon>Glossata</taxon>
        <taxon>Ditrysia</taxon>
        <taxon>Tineoidea</taxon>
        <taxon>Psychidae</taxon>
        <taxon>Oiketicinae</taxon>
        <taxon>Eumeta</taxon>
    </lineage>
</organism>
<dbReference type="Proteomes" id="UP000299102">
    <property type="component" value="Unassembled WGS sequence"/>
</dbReference>
<reference evidence="1 2" key="1">
    <citation type="journal article" date="2019" name="Commun. Biol.">
        <title>The bagworm genome reveals a unique fibroin gene that provides high tensile strength.</title>
        <authorList>
            <person name="Kono N."/>
            <person name="Nakamura H."/>
            <person name="Ohtoshi R."/>
            <person name="Tomita M."/>
            <person name="Numata K."/>
            <person name="Arakawa K."/>
        </authorList>
    </citation>
    <scope>NUCLEOTIDE SEQUENCE [LARGE SCALE GENOMIC DNA]</scope>
</reference>
<dbReference type="OrthoDB" id="1728974at2759"/>
<proteinExistence type="predicted"/>
<dbReference type="AlphaFoldDB" id="A0A4C1TZE1"/>
<evidence type="ECO:0000313" key="2">
    <source>
        <dbReference type="Proteomes" id="UP000299102"/>
    </source>
</evidence>
<accession>A0A4C1TZE1</accession>
<keyword evidence="2" id="KW-1185">Reference proteome</keyword>
<evidence type="ECO:0000313" key="1">
    <source>
        <dbReference type="EMBL" id="GBP19451.1"/>
    </source>
</evidence>
<protein>
    <submittedName>
        <fullName evidence="1">Uncharacterized protein</fullName>
    </submittedName>
</protein>
<gene>
    <name evidence="1" type="ORF">EVAR_15799_1</name>
</gene>
<sequence>MNISFQYCHALKFHHESPGLCCLNEKAKLPELLQPPKSLGFGGCSNYGDSSESLLSGQIPEHLECCKRQKHERNQTQRCRDNMQWAHIKICDTRPDALNTQYPDQHFADYAGTCGPGDIKAGPAVLETYARMRHRDIACHITDVTSAPALESELWARRLAAPAPDPSRRFGHLSSRMTI</sequence>
<comment type="caution">
    <text evidence="1">The sequence shown here is derived from an EMBL/GenBank/DDBJ whole genome shotgun (WGS) entry which is preliminary data.</text>
</comment>